<dbReference type="InterPro" id="IPR018958">
    <property type="entry name" value="Knr4/Smi1-like_dom"/>
</dbReference>
<dbReference type="Gene3D" id="3.40.1580.10">
    <property type="entry name" value="SMI1/KNR4-like"/>
    <property type="match status" value="1"/>
</dbReference>
<dbReference type="STRING" id="199441.BkAM31D_10455"/>
<proteinExistence type="predicted"/>
<protein>
    <submittedName>
        <fullName evidence="2">SMI1 / KNR4 family protein</fullName>
    </submittedName>
</protein>
<evidence type="ECO:0000313" key="2">
    <source>
        <dbReference type="EMBL" id="ARK30215.1"/>
    </source>
</evidence>
<organism evidence="2 3">
    <name type="scientific">Halalkalibacter krulwichiae</name>
    <dbReference type="NCBI Taxonomy" id="199441"/>
    <lineage>
        <taxon>Bacteria</taxon>
        <taxon>Bacillati</taxon>
        <taxon>Bacillota</taxon>
        <taxon>Bacilli</taxon>
        <taxon>Bacillales</taxon>
        <taxon>Bacillaceae</taxon>
        <taxon>Halalkalibacter</taxon>
    </lineage>
</organism>
<dbReference type="SMART" id="SM00860">
    <property type="entry name" value="SMI1_KNR4"/>
    <property type="match status" value="1"/>
</dbReference>
<evidence type="ECO:0000259" key="1">
    <source>
        <dbReference type="SMART" id="SM00860"/>
    </source>
</evidence>
<dbReference type="Proteomes" id="UP000193006">
    <property type="component" value="Chromosome"/>
</dbReference>
<gene>
    <name evidence="2" type="ORF">BkAM31D_10455</name>
</gene>
<feature type="domain" description="Knr4/Smi1-like" evidence="1">
    <location>
        <begin position="23"/>
        <end position="91"/>
    </location>
</feature>
<dbReference type="AlphaFoldDB" id="A0A1X9M9W6"/>
<dbReference type="EMBL" id="CP020814">
    <property type="protein sequence ID" value="ARK30215.1"/>
    <property type="molecule type" value="Genomic_DNA"/>
</dbReference>
<name>A0A1X9M9W6_9BACI</name>
<dbReference type="Pfam" id="PF14568">
    <property type="entry name" value="SUKH_6"/>
    <property type="match status" value="1"/>
</dbReference>
<sequence length="154" mass="17801">MSLQFYEGQAFWKSPSEYQPGTMLTDEKISEVERHLHVRLPRGYIELMKQQNGGELAFRYVLFEDGDAAIIPYLYEVEIDHGIGLSSVFIDECRLPDKLVLLTGDLHSWLALDYREKSNPSVVYITESETESGKWDEHPLADSFDQFTTKLFCK</sequence>
<accession>A0A1X9M9W6</accession>
<reference evidence="2 3" key="1">
    <citation type="submission" date="2017-04" db="EMBL/GenBank/DDBJ databases">
        <title>Bacillus krulwichiae AM31D Genome sequencing and assembly.</title>
        <authorList>
            <person name="Krulwich T.A."/>
            <person name="Anastor L."/>
            <person name="Ehrlich R."/>
            <person name="Ehrlich G.D."/>
            <person name="Janto B."/>
        </authorList>
    </citation>
    <scope>NUCLEOTIDE SEQUENCE [LARGE SCALE GENOMIC DNA]</scope>
    <source>
        <strain evidence="2 3">AM31D</strain>
    </source>
</reference>
<dbReference type="InterPro" id="IPR037883">
    <property type="entry name" value="Knr4/Smi1-like_sf"/>
</dbReference>
<keyword evidence="3" id="KW-1185">Reference proteome</keyword>
<dbReference type="KEGG" id="bkw:BkAM31D_10455"/>
<dbReference type="RefSeq" id="WP_066151683.1">
    <property type="nucleotide sequence ID" value="NZ_CP020814.1"/>
</dbReference>
<dbReference type="SUPFAM" id="SSF160631">
    <property type="entry name" value="SMI1/KNR4-like"/>
    <property type="match status" value="1"/>
</dbReference>
<evidence type="ECO:0000313" key="3">
    <source>
        <dbReference type="Proteomes" id="UP000193006"/>
    </source>
</evidence>